<feature type="region of interest" description="Disordered" evidence="7">
    <location>
        <begin position="282"/>
        <end position="308"/>
    </location>
</feature>
<evidence type="ECO:0000256" key="7">
    <source>
        <dbReference type="SAM" id="MobiDB-lite"/>
    </source>
</evidence>
<dbReference type="InterPro" id="IPR011990">
    <property type="entry name" value="TPR-like_helical_dom_sf"/>
</dbReference>
<dbReference type="SUPFAM" id="SSF48452">
    <property type="entry name" value="TPR-like"/>
    <property type="match status" value="1"/>
</dbReference>
<protein>
    <submittedName>
        <fullName evidence="9">Serine/threonine protein kinase</fullName>
    </submittedName>
</protein>
<dbReference type="PROSITE" id="PS50011">
    <property type="entry name" value="PROTEIN_KINASE_DOM"/>
    <property type="match status" value="1"/>
</dbReference>
<reference evidence="9 10" key="1">
    <citation type="submission" date="2019-04" db="EMBL/GenBank/DDBJ databases">
        <title>Taxonomy of novel Haliea sp. from mangrove soil of West Coast of India.</title>
        <authorList>
            <person name="Verma A."/>
            <person name="Kumar P."/>
            <person name="Krishnamurthi S."/>
        </authorList>
    </citation>
    <scope>NUCLEOTIDE SEQUENCE [LARGE SCALE GENOMIC DNA]</scope>
    <source>
        <strain evidence="9 10">SAOS-164</strain>
    </source>
</reference>
<evidence type="ECO:0000256" key="2">
    <source>
        <dbReference type="ARBA" id="ARBA00022741"/>
    </source>
</evidence>
<dbReference type="InterPro" id="IPR017441">
    <property type="entry name" value="Protein_kinase_ATP_BS"/>
</dbReference>
<dbReference type="GO" id="GO:0005524">
    <property type="term" value="F:ATP binding"/>
    <property type="evidence" value="ECO:0007669"/>
    <property type="project" value="UniProtKB-UniRule"/>
</dbReference>
<evidence type="ECO:0000256" key="3">
    <source>
        <dbReference type="ARBA" id="ARBA00022777"/>
    </source>
</evidence>
<keyword evidence="3 9" id="KW-0418">Kinase</keyword>
<dbReference type="Gene3D" id="1.25.40.10">
    <property type="entry name" value="Tetratricopeptide repeat domain"/>
    <property type="match status" value="1"/>
</dbReference>
<keyword evidence="4 5" id="KW-0067">ATP-binding</keyword>
<dbReference type="AlphaFoldDB" id="A0A4Z0LZN4"/>
<evidence type="ECO:0000256" key="1">
    <source>
        <dbReference type="ARBA" id="ARBA00022679"/>
    </source>
</evidence>
<dbReference type="PROSITE" id="PS00108">
    <property type="entry name" value="PROTEIN_KINASE_ST"/>
    <property type="match status" value="1"/>
</dbReference>
<dbReference type="SUPFAM" id="SSF56112">
    <property type="entry name" value="Protein kinase-like (PK-like)"/>
    <property type="match status" value="1"/>
</dbReference>
<dbReference type="PANTHER" id="PTHR43289">
    <property type="entry name" value="MITOGEN-ACTIVATED PROTEIN KINASE KINASE KINASE 20-RELATED"/>
    <property type="match status" value="1"/>
</dbReference>
<dbReference type="InterPro" id="IPR011009">
    <property type="entry name" value="Kinase-like_dom_sf"/>
</dbReference>
<feature type="domain" description="Protein kinase" evidence="8">
    <location>
        <begin position="9"/>
        <end position="263"/>
    </location>
</feature>
<comment type="caution">
    <text evidence="9">The sequence shown here is derived from an EMBL/GenBank/DDBJ whole genome shotgun (WGS) entry which is preliminary data.</text>
</comment>
<dbReference type="InterPro" id="IPR000719">
    <property type="entry name" value="Prot_kinase_dom"/>
</dbReference>
<evidence type="ECO:0000256" key="4">
    <source>
        <dbReference type="ARBA" id="ARBA00022840"/>
    </source>
</evidence>
<gene>
    <name evidence="9" type="ORF">E4634_14530</name>
</gene>
<evidence type="ECO:0000313" key="9">
    <source>
        <dbReference type="EMBL" id="TGD72731.1"/>
    </source>
</evidence>
<dbReference type="EMBL" id="SRLE01000009">
    <property type="protein sequence ID" value="TGD72731.1"/>
    <property type="molecule type" value="Genomic_DNA"/>
</dbReference>
<name>A0A4Z0LZN4_9GAMM</name>
<sequence>MEFPTIPGYTILKRLGHGGMADIFLAEQTSFGRQVALKVMSPHLLRDPSFGDRFLREARIVAQLTHPNFVPVYEVGRHEDFHYLSMEYLPGGSLKELLQRGIALAEGFRIARELASALDYAARRKFVHRDVKPENILLREDRSAVICDFGIAKQTDGETQMTQAGVIVGTPSYMSPEQAMARNPDGRSDLYSLGIIFYEMMVGEVPFAGDSPVSTGIMHINNPIPRLPEQLAGFQAFIDRALAKDPDNRFQTGREFLDALEELEVDNAELVHINPPAAVVSAGAARRSGRGSTTGRTGGSGSRNLSSHLDTQTAVLQPRRPRRLTTWITAATTVAMGATGWWLWQANQSPPLPSRSAATSTSTHDVATWTADLLRRARQAMDQGRLYGNDGQNAQAYLTSLLELAPDDSGGRVAINRLFGLYLEGTGEALEQQDFRRARELLQQASLINFYVSDEELVQHKLVLQEALAANQQQQQITEQRDDRTSRLLDEAGRLLAAGQLTSPLDANAYVRYQDVLALDPQNAAAQQGIVTIAGLLLEQARAQADAGELGRADALIRAALQVYPQHPDLAATSDSVRMEKEALLQRLDEETRKLSARQEAQREALQAERSARQERVQALLAGAEKDLAAGRLDAPTGENAVEKFREVRELDPANLDALTGIEKVAGRFIDAALADLKSGELDVAETKLQRARSLSPANARYAQVQIALIEARDRLQQQAAADSQRTQRVAALLRGAQQAAQRGNLYLPRGDNALESLQQVLELDPGNAEALALRASLLEQVAADTQLSLEKKAYGEAQQAIAALEAGGAPAARVQALKNTLAAATAPARPTAEVPTVPAVREQRKAQADEILASADALTATPYTRPGLFGNNRQALATLRSAAQKIDEARTITGETPALARSRAKLVEKYGKIIALHVDDGNAEAAREFLDDLAASGLGADALARWSDQVASLEQRAGRKGMSISSF</sequence>
<dbReference type="Proteomes" id="UP000298050">
    <property type="component" value="Unassembled WGS sequence"/>
</dbReference>
<proteinExistence type="predicted"/>
<dbReference type="SMART" id="SM00220">
    <property type="entry name" value="S_TKc"/>
    <property type="match status" value="1"/>
</dbReference>
<evidence type="ECO:0000313" key="10">
    <source>
        <dbReference type="Proteomes" id="UP000298050"/>
    </source>
</evidence>
<keyword evidence="1" id="KW-0808">Transferase</keyword>
<keyword evidence="9" id="KW-0723">Serine/threonine-protein kinase</keyword>
<feature type="coiled-coil region" evidence="6">
    <location>
        <begin position="574"/>
        <end position="618"/>
    </location>
</feature>
<accession>A0A4Z0LZN4</accession>
<dbReference type="CDD" id="cd14014">
    <property type="entry name" value="STKc_PknB_like"/>
    <property type="match status" value="1"/>
</dbReference>
<keyword evidence="10" id="KW-1185">Reference proteome</keyword>
<dbReference type="OrthoDB" id="9801841at2"/>
<evidence type="ECO:0000256" key="5">
    <source>
        <dbReference type="PROSITE-ProRule" id="PRU10141"/>
    </source>
</evidence>
<evidence type="ECO:0000259" key="8">
    <source>
        <dbReference type="PROSITE" id="PS50011"/>
    </source>
</evidence>
<dbReference type="Gene3D" id="1.10.510.10">
    <property type="entry name" value="Transferase(Phosphotransferase) domain 1"/>
    <property type="match status" value="1"/>
</dbReference>
<dbReference type="Pfam" id="PF00069">
    <property type="entry name" value="Pkinase"/>
    <property type="match status" value="1"/>
</dbReference>
<dbReference type="PANTHER" id="PTHR43289:SF6">
    <property type="entry name" value="SERINE_THREONINE-PROTEIN KINASE NEKL-3"/>
    <property type="match status" value="1"/>
</dbReference>
<feature type="binding site" evidence="5">
    <location>
        <position position="38"/>
    </location>
    <ligand>
        <name>ATP</name>
        <dbReference type="ChEBI" id="CHEBI:30616"/>
    </ligand>
</feature>
<keyword evidence="2 5" id="KW-0547">Nucleotide-binding</keyword>
<dbReference type="GO" id="GO:0004674">
    <property type="term" value="F:protein serine/threonine kinase activity"/>
    <property type="evidence" value="ECO:0007669"/>
    <property type="project" value="UniProtKB-KW"/>
</dbReference>
<dbReference type="InterPro" id="IPR008271">
    <property type="entry name" value="Ser/Thr_kinase_AS"/>
</dbReference>
<evidence type="ECO:0000256" key="6">
    <source>
        <dbReference type="SAM" id="Coils"/>
    </source>
</evidence>
<dbReference type="PROSITE" id="PS00107">
    <property type="entry name" value="PROTEIN_KINASE_ATP"/>
    <property type="match status" value="1"/>
</dbReference>
<feature type="compositionally biased region" description="Low complexity" evidence="7">
    <location>
        <begin position="282"/>
        <end position="295"/>
    </location>
</feature>
<dbReference type="Gene3D" id="3.30.200.20">
    <property type="entry name" value="Phosphorylase Kinase, domain 1"/>
    <property type="match status" value="1"/>
</dbReference>
<keyword evidence="6" id="KW-0175">Coiled coil</keyword>
<dbReference type="RefSeq" id="WP_135445132.1">
    <property type="nucleotide sequence ID" value="NZ_SRLE01000009.1"/>
</dbReference>
<organism evidence="9 10">
    <name type="scientific">Mangrovimicrobium sediminis</name>
    <dbReference type="NCBI Taxonomy" id="2562682"/>
    <lineage>
        <taxon>Bacteria</taxon>
        <taxon>Pseudomonadati</taxon>
        <taxon>Pseudomonadota</taxon>
        <taxon>Gammaproteobacteria</taxon>
        <taxon>Cellvibrionales</taxon>
        <taxon>Halieaceae</taxon>
        <taxon>Mangrovimicrobium</taxon>
    </lineage>
</organism>